<protein>
    <submittedName>
        <fullName evidence="2">Uncharacterized protein</fullName>
    </submittedName>
</protein>
<keyword evidence="1" id="KW-0812">Transmembrane</keyword>
<proteinExistence type="predicted"/>
<keyword evidence="1" id="KW-0472">Membrane</keyword>
<gene>
    <name evidence="2" type="ORF">F2Q69_00056045</name>
</gene>
<feature type="transmembrane region" description="Helical" evidence="1">
    <location>
        <begin position="12"/>
        <end position="30"/>
    </location>
</feature>
<accession>A0A8S9N2U2</accession>
<evidence type="ECO:0000256" key="1">
    <source>
        <dbReference type="SAM" id="Phobius"/>
    </source>
</evidence>
<evidence type="ECO:0000313" key="2">
    <source>
        <dbReference type="EMBL" id="KAF3489626.1"/>
    </source>
</evidence>
<comment type="caution">
    <text evidence="2">The sequence shown here is derived from an EMBL/GenBank/DDBJ whole genome shotgun (WGS) entry which is preliminary data.</text>
</comment>
<dbReference type="Proteomes" id="UP000712600">
    <property type="component" value="Unassembled WGS sequence"/>
</dbReference>
<sequence>MILIFHSFKDGSHLSLGYVLYLGLIYMLFISGSDFGRLPGSLLTESSSISSGVQACLCMLEDAIEILEYVVGTRGEKLGMANPEVEDESRG</sequence>
<keyword evidence="1" id="KW-1133">Transmembrane helix</keyword>
<reference evidence="2" key="1">
    <citation type="submission" date="2019-12" db="EMBL/GenBank/DDBJ databases">
        <title>Genome sequencing and annotation of Brassica cretica.</title>
        <authorList>
            <person name="Studholme D.J."/>
            <person name="Sarris P."/>
        </authorList>
    </citation>
    <scope>NUCLEOTIDE SEQUENCE</scope>
    <source>
        <strain evidence="2">PFS-109/04</strain>
        <tissue evidence="2">Leaf</tissue>
    </source>
</reference>
<name>A0A8S9N2U2_BRACR</name>
<dbReference type="AlphaFoldDB" id="A0A8S9N2U2"/>
<dbReference type="EMBL" id="QGKX02002183">
    <property type="protein sequence ID" value="KAF3489626.1"/>
    <property type="molecule type" value="Genomic_DNA"/>
</dbReference>
<evidence type="ECO:0000313" key="3">
    <source>
        <dbReference type="Proteomes" id="UP000712600"/>
    </source>
</evidence>
<organism evidence="2 3">
    <name type="scientific">Brassica cretica</name>
    <name type="common">Mustard</name>
    <dbReference type="NCBI Taxonomy" id="69181"/>
    <lineage>
        <taxon>Eukaryota</taxon>
        <taxon>Viridiplantae</taxon>
        <taxon>Streptophyta</taxon>
        <taxon>Embryophyta</taxon>
        <taxon>Tracheophyta</taxon>
        <taxon>Spermatophyta</taxon>
        <taxon>Magnoliopsida</taxon>
        <taxon>eudicotyledons</taxon>
        <taxon>Gunneridae</taxon>
        <taxon>Pentapetalae</taxon>
        <taxon>rosids</taxon>
        <taxon>malvids</taxon>
        <taxon>Brassicales</taxon>
        <taxon>Brassicaceae</taxon>
        <taxon>Brassiceae</taxon>
        <taxon>Brassica</taxon>
    </lineage>
</organism>